<organism evidence="1 2">
    <name type="scientific">Novosphingobium aromaticivorans (strain ATCC 700278 / DSM 12444 / CCUG 56034 / CIP 105152 / NBRC 16084 / F199)</name>
    <dbReference type="NCBI Taxonomy" id="279238"/>
    <lineage>
        <taxon>Bacteria</taxon>
        <taxon>Pseudomonadati</taxon>
        <taxon>Pseudomonadota</taxon>
        <taxon>Alphaproteobacteria</taxon>
        <taxon>Sphingomonadales</taxon>
        <taxon>Sphingomonadaceae</taxon>
        <taxon>Novosphingobium</taxon>
    </lineage>
</organism>
<dbReference type="EMBL" id="CP000248">
    <property type="protein sequence ID" value="ABD25065.1"/>
    <property type="molecule type" value="Genomic_DNA"/>
</dbReference>
<dbReference type="Proteomes" id="UP000009134">
    <property type="component" value="Chromosome"/>
</dbReference>
<dbReference type="eggNOG" id="ENOG5031DFW">
    <property type="taxonomic scope" value="Bacteria"/>
</dbReference>
<dbReference type="KEGG" id="nar:Saro_0618"/>
<evidence type="ECO:0000313" key="1">
    <source>
        <dbReference type="EMBL" id="ABD25065.1"/>
    </source>
</evidence>
<name>Q2GAQ8_NOVAD</name>
<proteinExistence type="predicted"/>
<protein>
    <submittedName>
        <fullName evidence="1">Uncharacterized protein</fullName>
    </submittedName>
</protein>
<sequence>MASQATRNVDREPKGYPQKAKVRAAVEYAREAGLDVCSIKVSPDGSIQVFDTRAFPAVPRDEWEAWEQSGKLG</sequence>
<gene>
    <name evidence="1" type="ordered locus">Saro_0618</name>
</gene>
<keyword evidence="2" id="KW-1185">Reference proteome</keyword>
<dbReference type="STRING" id="279238.Saro_0618"/>
<evidence type="ECO:0000313" key="2">
    <source>
        <dbReference type="Proteomes" id="UP000009134"/>
    </source>
</evidence>
<dbReference type="RefSeq" id="WP_011444279.1">
    <property type="nucleotide sequence ID" value="NC_007794.1"/>
</dbReference>
<accession>Q2GAQ8</accession>
<reference evidence="2" key="1">
    <citation type="submission" date="2006-01" db="EMBL/GenBank/DDBJ databases">
        <title>Complete sequence of Novosphingobium aromaticivorans DSM 12444.</title>
        <authorList>
            <consortium name="US DOE Joint Genome Institute"/>
            <person name="Copeland A."/>
            <person name="Lucas S."/>
            <person name="Lapidus A."/>
            <person name="Barry K."/>
            <person name="Detter J.C."/>
            <person name="Glavina T."/>
            <person name="Hammon N."/>
            <person name="Israni S."/>
            <person name="Pitluck S."/>
            <person name="Chain P."/>
            <person name="Malfatti S."/>
            <person name="Shin M."/>
            <person name="Vergez L."/>
            <person name="Schmutz J."/>
            <person name="Larimer F."/>
            <person name="Land M."/>
            <person name="Kyrpides N."/>
            <person name="Ivanova N."/>
            <person name="Fredrickson J."/>
            <person name="Balkwill D."/>
            <person name="Romine M.F."/>
            <person name="Richardson P."/>
        </authorList>
    </citation>
    <scope>NUCLEOTIDE SEQUENCE [LARGE SCALE GENOMIC DNA]</scope>
    <source>
        <strain evidence="2">ATCC 700278 / DSM 12444 / CCUG 56034 / CIP 105152 / NBRC 16084 / F199</strain>
    </source>
</reference>
<dbReference type="AlphaFoldDB" id="Q2GAQ8"/>
<dbReference type="HOGENOM" id="CLU_2701100_0_0_5"/>